<dbReference type="Proteomes" id="UP001595961">
    <property type="component" value="Unassembled WGS sequence"/>
</dbReference>
<dbReference type="PANTHER" id="PTHR35861:SF2">
    <property type="entry name" value="FELS-2 PROPHAGE PROTEIN"/>
    <property type="match status" value="1"/>
</dbReference>
<dbReference type="EMBL" id="JBHSGA010000013">
    <property type="protein sequence ID" value="MFC4526415.1"/>
    <property type="molecule type" value="Genomic_DNA"/>
</dbReference>
<evidence type="ECO:0000313" key="2">
    <source>
        <dbReference type="Proteomes" id="UP001595961"/>
    </source>
</evidence>
<dbReference type="RefSeq" id="WP_266151161.1">
    <property type="nucleotide sequence ID" value="NZ_CP064028.1"/>
</dbReference>
<organism evidence="1 2">
    <name type="scientific">Dyella halodurans</name>
    <dbReference type="NCBI Taxonomy" id="1920171"/>
    <lineage>
        <taxon>Bacteria</taxon>
        <taxon>Pseudomonadati</taxon>
        <taxon>Pseudomonadota</taxon>
        <taxon>Gammaproteobacteria</taxon>
        <taxon>Lysobacterales</taxon>
        <taxon>Rhodanobacteraceae</taxon>
        <taxon>Dyella</taxon>
    </lineage>
</organism>
<name>A0ABV9C085_9GAMM</name>
<dbReference type="PANTHER" id="PTHR35861">
    <property type="match status" value="1"/>
</dbReference>
<evidence type="ECO:0000313" key="1">
    <source>
        <dbReference type="EMBL" id="MFC4526415.1"/>
    </source>
</evidence>
<reference evidence="2" key="1">
    <citation type="journal article" date="2019" name="Int. J. Syst. Evol. Microbiol.">
        <title>The Global Catalogue of Microorganisms (GCM) 10K type strain sequencing project: providing services to taxonomists for standard genome sequencing and annotation.</title>
        <authorList>
            <consortium name="The Broad Institute Genomics Platform"/>
            <consortium name="The Broad Institute Genome Sequencing Center for Infectious Disease"/>
            <person name="Wu L."/>
            <person name="Ma J."/>
        </authorList>
    </citation>
    <scope>NUCLEOTIDE SEQUENCE [LARGE SCALE GENOMIC DNA]</scope>
    <source>
        <strain evidence="2">CCM 4481</strain>
    </source>
</reference>
<dbReference type="InterPro" id="IPR052042">
    <property type="entry name" value="Tail_sheath_structural"/>
</dbReference>
<gene>
    <name evidence="1" type="ORF">ACFO5W_07150</name>
</gene>
<comment type="caution">
    <text evidence="1">The sequence shown here is derived from an EMBL/GenBank/DDBJ whole genome shotgun (WGS) entry which is preliminary data.</text>
</comment>
<protein>
    <recommendedName>
        <fullName evidence="3">Phage tail protein</fullName>
    </recommendedName>
</protein>
<evidence type="ECO:0008006" key="3">
    <source>
        <dbReference type="Google" id="ProtNLM"/>
    </source>
</evidence>
<sequence length="509" mass="51905">MPQIFPAGAINTTALIVPDLYVQIVPPAVSQLNGVPSNVLGVVGTATWGPVNAPTVVGNMAQYAALFGAIQPRKYDMGTAIAAAVLQGAQNFRCVRATDGTDTAATIVAQSTCITFTSIYTGTLGNSQTVQVAAGSAAGTSKVIVGMPGQASEVFDNIPGVGNALWVNMAAAINNGNTALRGPSKLIVATAGAGVTAPALATYTLAGGADGATTITGSVLVGVDTGTRKGMYSLRGTGAAVAMLADCDDSTTWATQVSYGLSEGTYMIATGPAGDNIANAATTKSTAGIDTYAMKLLFGDWVYFLDTVNGLTRLISPQGFIAGLLSNLAPQNSTLNKPLYGVVGTQRSYQNLPYSSAELQLLGAAGIDVIANPSPGGSYFGARFGHNSSSSSVANGDNYTRMTNYLAATFGAGMGKFVGKLQGSSPTDPTRRQVAGTVGSFLQGMVDQAQIDSFTVQCDLNNNSLARIATGYLQADVSVKYLAVVEKFLLNLQGGQSVTVNKVSSTGVA</sequence>
<proteinExistence type="predicted"/>
<dbReference type="Gene3D" id="3.40.50.11780">
    <property type="match status" value="1"/>
</dbReference>
<keyword evidence="2" id="KW-1185">Reference proteome</keyword>
<accession>A0ABV9C085</accession>